<evidence type="ECO:0000256" key="5">
    <source>
        <dbReference type="ARBA" id="ARBA00022777"/>
    </source>
</evidence>
<dbReference type="SUPFAM" id="SSF56112">
    <property type="entry name" value="Protein kinase-like (PK-like)"/>
    <property type="match status" value="1"/>
</dbReference>
<evidence type="ECO:0000259" key="10">
    <source>
        <dbReference type="Pfam" id="PF01636"/>
    </source>
</evidence>
<comment type="function">
    <text evidence="7">Catalyzes the GTP-dependent phosphorylation of 5-hydroxy-L-lysine.</text>
</comment>
<keyword evidence="11" id="KW-1185">Reference proteome</keyword>
<dbReference type="EC" id="2.7.1.81" evidence="8"/>
<keyword evidence="5 12" id="KW-0418">Kinase</keyword>
<dbReference type="InterPro" id="IPR002575">
    <property type="entry name" value="Aminoglycoside_PTrfase"/>
</dbReference>
<evidence type="ECO:0000256" key="1">
    <source>
        <dbReference type="ARBA" id="ARBA00004496"/>
    </source>
</evidence>
<dbReference type="FunFam" id="3.30.200.20:FF:000549">
    <property type="entry name" value="hydroxylysine kinase"/>
    <property type="match status" value="1"/>
</dbReference>
<comment type="similarity">
    <text evidence="2">Belongs to the aminoglycoside phosphotransferase family.</text>
</comment>
<dbReference type="RefSeq" id="XP_033361591.1">
    <property type="nucleotide sequence ID" value="XM_033505700.1"/>
</dbReference>
<feature type="domain" description="Aminoglycoside phosphotransferase" evidence="10">
    <location>
        <begin position="69"/>
        <end position="288"/>
    </location>
</feature>
<evidence type="ECO:0000256" key="6">
    <source>
        <dbReference type="ARBA" id="ARBA00036820"/>
    </source>
</evidence>
<dbReference type="KEGG" id="bvk:117239865"/>
<evidence type="ECO:0000256" key="3">
    <source>
        <dbReference type="ARBA" id="ARBA00022490"/>
    </source>
</evidence>
<dbReference type="InterPro" id="IPR011009">
    <property type="entry name" value="Kinase-like_dom_sf"/>
</dbReference>
<sequence>MENSADILMPGQQIRPPSNNQIAVRLLEELYGLKTSSIIELNGYDDRNYHVICEESYTNSHITTISHHGYTLKIINSLDSQKTHVIDAQTEMLIFLNQQGINCPVPVKNINGLYYAVVTFNVDECTDKYAVRLLIYQPGELLCRIPITKELFRNVGNFTAKLTNALINFVHPAFVGHKTLWMLNSVPKLRQFTYALKNVFERELAHQVIRVFEKDVLLVKSKLQHGIIHGDLNEQNFVMDCNGREIAAVIDFGDAHWTCLIFELAIALCYMILQAGDVAMGKHVIEGYQEFRKLTDIEKKILKVTVCARICQSLVMGAYSHLHDPQNEYLLTTQKSGWALLKKLWPLPEDEVLRNWGLMN</sequence>
<dbReference type="GO" id="GO:0005737">
    <property type="term" value="C:cytoplasm"/>
    <property type="evidence" value="ECO:0007669"/>
    <property type="project" value="UniProtKB-SubCell"/>
</dbReference>
<dbReference type="FunFam" id="3.90.1200.10:FF:000007">
    <property type="entry name" value="hydroxylysine kinase isoform X1"/>
    <property type="match status" value="1"/>
</dbReference>
<dbReference type="GeneID" id="117239865"/>
<dbReference type="Gene3D" id="3.30.200.20">
    <property type="entry name" value="Phosphorylase Kinase, domain 1"/>
    <property type="match status" value="1"/>
</dbReference>
<dbReference type="GO" id="GO:0047992">
    <property type="term" value="F:hydroxylysine kinase activity"/>
    <property type="evidence" value="ECO:0007669"/>
    <property type="project" value="UniProtKB-EC"/>
</dbReference>
<evidence type="ECO:0000256" key="8">
    <source>
        <dbReference type="ARBA" id="ARBA00038873"/>
    </source>
</evidence>
<keyword evidence="4" id="KW-0808">Transferase</keyword>
<dbReference type="PANTHER" id="PTHR21064:SF1">
    <property type="entry name" value="HYDROXYLYSINE KINASE"/>
    <property type="match status" value="1"/>
</dbReference>
<gene>
    <name evidence="12" type="primary">LOC117239865</name>
</gene>
<name>A0A6J3LAC1_9HYME</name>
<evidence type="ECO:0000313" key="12">
    <source>
        <dbReference type="RefSeq" id="XP_033361591.1"/>
    </source>
</evidence>
<dbReference type="Pfam" id="PF01636">
    <property type="entry name" value="APH"/>
    <property type="match status" value="1"/>
</dbReference>
<organism evidence="11 12">
    <name type="scientific">Bombus vosnesenskii</name>
    <dbReference type="NCBI Taxonomy" id="207650"/>
    <lineage>
        <taxon>Eukaryota</taxon>
        <taxon>Metazoa</taxon>
        <taxon>Ecdysozoa</taxon>
        <taxon>Arthropoda</taxon>
        <taxon>Hexapoda</taxon>
        <taxon>Insecta</taxon>
        <taxon>Pterygota</taxon>
        <taxon>Neoptera</taxon>
        <taxon>Endopterygota</taxon>
        <taxon>Hymenoptera</taxon>
        <taxon>Apocrita</taxon>
        <taxon>Aculeata</taxon>
        <taxon>Apoidea</taxon>
        <taxon>Anthophila</taxon>
        <taxon>Apidae</taxon>
        <taxon>Bombus</taxon>
        <taxon>Pyrobombus</taxon>
    </lineage>
</organism>
<evidence type="ECO:0000256" key="4">
    <source>
        <dbReference type="ARBA" id="ARBA00022679"/>
    </source>
</evidence>
<keyword evidence="3" id="KW-0963">Cytoplasm</keyword>
<evidence type="ECO:0000313" key="11">
    <source>
        <dbReference type="Proteomes" id="UP000504631"/>
    </source>
</evidence>
<dbReference type="AlphaFoldDB" id="A0A6J3LAC1"/>
<comment type="subcellular location">
    <subcellularLocation>
        <location evidence="1">Cytoplasm</location>
    </subcellularLocation>
</comment>
<evidence type="ECO:0000256" key="2">
    <source>
        <dbReference type="ARBA" id="ARBA00006219"/>
    </source>
</evidence>
<dbReference type="PANTHER" id="PTHR21064">
    <property type="entry name" value="AMINOGLYCOSIDE PHOSPHOTRANSFERASE DOMAIN-CONTAINING PROTEIN-RELATED"/>
    <property type="match status" value="1"/>
</dbReference>
<reference evidence="12" key="1">
    <citation type="submission" date="2025-08" db="UniProtKB">
        <authorList>
            <consortium name="RefSeq"/>
        </authorList>
    </citation>
    <scope>IDENTIFICATION</scope>
    <source>
        <tissue evidence="12">Muscle</tissue>
    </source>
</reference>
<protein>
    <recommendedName>
        <fullName evidence="9">Hydroxylysine kinase</fullName>
        <ecNumber evidence="8">2.7.1.81</ecNumber>
    </recommendedName>
</protein>
<evidence type="ECO:0000256" key="7">
    <source>
        <dbReference type="ARBA" id="ARBA00037368"/>
    </source>
</evidence>
<evidence type="ECO:0000256" key="9">
    <source>
        <dbReference type="ARBA" id="ARBA00040505"/>
    </source>
</evidence>
<dbReference type="InterPro" id="IPR050249">
    <property type="entry name" value="Pseudomonas-type_ThrB"/>
</dbReference>
<comment type="catalytic activity">
    <reaction evidence="6">
        <text>(5R)-5-hydroxy-L-lysine + GTP = (5R)-5-phosphooxy-L-lysine + GDP + H(+)</text>
        <dbReference type="Rhea" id="RHEA:19049"/>
        <dbReference type="ChEBI" id="CHEBI:15378"/>
        <dbReference type="ChEBI" id="CHEBI:37565"/>
        <dbReference type="ChEBI" id="CHEBI:57882"/>
        <dbReference type="ChEBI" id="CHEBI:58189"/>
        <dbReference type="ChEBI" id="CHEBI:58357"/>
        <dbReference type="EC" id="2.7.1.81"/>
    </reaction>
</comment>
<proteinExistence type="inferred from homology"/>
<dbReference type="Gene3D" id="3.90.1200.10">
    <property type="match status" value="1"/>
</dbReference>
<accession>A0A6J3LAC1</accession>
<dbReference type="Proteomes" id="UP000504631">
    <property type="component" value="Unplaced"/>
</dbReference>